<organism evidence="4 5">
    <name type="scientific">Atribacter laminatus</name>
    <dbReference type="NCBI Taxonomy" id="2847778"/>
    <lineage>
        <taxon>Bacteria</taxon>
        <taxon>Pseudomonadati</taxon>
        <taxon>Atribacterota</taxon>
        <taxon>Atribacteria</taxon>
        <taxon>Atribacterales</taxon>
        <taxon>Atribacteraceae</taxon>
        <taxon>Atribacter</taxon>
    </lineage>
</organism>
<feature type="domain" description="Opine dehydrogenase" evidence="3">
    <location>
        <begin position="188"/>
        <end position="332"/>
    </location>
</feature>
<dbReference type="Gene3D" id="1.10.1040.10">
    <property type="entry name" value="N-(1-d-carboxylethyl)-l-norvaline Dehydrogenase, domain 2"/>
    <property type="match status" value="1"/>
</dbReference>
<evidence type="ECO:0000313" key="4">
    <source>
        <dbReference type="EMBL" id="QPM67250.1"/>
    </source>
</evidence>
<keyword evidence="5" id="KW-1185">Reference proteome</keyword>
<dbReference type="EMBL" id="CP065383">
    <property type="protein sequence ID" value="QPM67250.1"/>
    <property type="molecule type" value="Genomic_DNA"/>
</dbReference>
<dbReference type="InterPro" id="IPR008927">
    <property type="entry name" value="6-PGluconate_DH-like_C_sf"/>
</dbReference>
<protein>
    <submittedName>
        <fullName evidence="4">Opine dehydrogenase</fullName>
        <ecNumber evidence="4">1.5.1.28</ecNumber>
    </submittedName>
</protein>
<dbReference type="GO" id="GO:0047129">
    <property type="term" value="F:opine dehydrogenase activity"/>
    <property type="evidence" value="ECO:0007669"/>
    <property type="project" value="UniProtKB-EC"/>
</dbReference>
<dbReference type="InterPro" id="IPR036291">
    <property type="entry name" value="NAD(P)-bd_dom_sf"/>
</dbReference>
<dbReference type="InterPro" id="IPR003421">
    <property type="entry name" value="Opine_DH"/>
</dbReference>
<gene>
    <name evidence="4" type="primary">odh</name>
    <name evidence="4" type="ORF">RT761_00450</name>
</gene>
<dbReference type="AlphaFoldDB" id="A0A7T1AJV6"/>
<evidence type="ECO:0000256" key="1">
    <source>
        <dbReference type="ARBA" id="ARBA00023002"/>
    </source>
</evidence>
<dbReference type="SUPFAM" id="SSF48179">
    <property type="entry name" value="6-phosphogluconate dehydrogenase C-terminal domain-like"/>
    <property type="match status" value="1"/>
</dbReference>
<proteinExistence type="predicted"/>
<feature type="domain" description="Glycerol-3-phosphate dehydrogenase NAD-dependent N-terminal" evidence="2">
    <location>
        <begin position="10"/>
        <end position="107"/>
    </location>
</feature>
<dbReference type="InterPro" id="IPR013328">
    <property type="entry name" value="6PGD_dom2"/>
</dbReference>
<dbReference type="Proteomes" id="UP000594463">
    <property type="component" value="Chromosome"/>
</dbReference>
<dbReference type="Pfam" id="PF01210">
    <property type="entry name" value="NAD_Gly3P_dh_N"/>
    <property type="match status" value="1"/>
</dbReference>
<evidence type="ECO:0000259" key="2">
    <source>
        <dbReference type="Pfam" id="PF01210"/>
    </source>
</evidence>
<dbReference type="Pfam" id="PF02317">
    <property type="entry name" value="Octopine_DH"/>
    <property type="match status" value="1"/>
</dbReference>
<dbReference type="GO" id="GO:0016616">
    <property type="term" value="F:oxidoreductase activity, acting on the CH-OH group of donors, NAD or NADP as acceptor"/>
    <property type="evidence" value="ECO:0007669"/>
    <property type="project" value="InterPro"/>
</dbReference>
<reference evidence="4 5" key="1">
    <citation type="journal article" date="2021" name="Nat. Commun.">
        <title>Isolation of a member of the candidate phylum Atribacteria reveals a unique cell membrane structure.</title>
        <authorList>
            <person name="Taiki K."/>
            <person name="Nobu M.K."/>
            <person name="Kusada H."/>
            <person name="Meng X.-Y."/>
            <person name="Hosoki N."/>
            <person name="Uematsu K."/>
            <person name="Yoshioka H."/>
            <person name="Kamagata Y."/>
            <person name="Tamaki H."/>
        </authorList>
    </citation>
    <scope>NUCLEOTIDE SEQUENCE [LARGE SCALE GENOMIC DNA]</scope>
    <source>
        <strain evidence="4 5">RT761</strain>
    </source>
</reference>
<dbReference type="InterPro" id="IPR011128">
    <property type="entry name" value="G3P_DH_NAD-dep_N"/>
</dbReference>
<dbReference type="SUPFAM" id="SSF51735">
    <property type="entry name" value="NAD(P)-binding Rossmann-fold domains"/>
    <property type="match status" value="1"/>
</dbReference>
<dbReference type="EC" id="1.5.1.28" evidence="4"/>
<dbReference type="PANTHER" id="PTHR38015">
    <property type="entry name" value="BLR6086 PROTEIN"/>
    <property type="match status" value="1"/>
</dbReference>
<evidence type="ECO:0000313" key="5">
    <source>
        <dbReference type="Proteomes" id="UP000594463"/>
    </source>
</evidence>
<dbReference type="GO" id="GO:0046168">
    <property type="term" value="P:glycerol-3-phosphate catabolic process"/>
    <property type="evidence" value="ECO:0007669"/>
    <property type="project" value="InterPro"/>
</dbReference>
<dbReference type="KEGG" id="alam:RT761_00450"/>
<dbReference type="InterPro" id="IPR051729">
    <property type="entry name" value="Opine/Lysopine_DH"/>
</dbReference>
<accession>A0A7T1AJV6</accession>
<keyword evidence="1 4" id="KW-0560">Oxidoreductase</keyword>
<dbReference type="GO" id="GO:0051287">
    <property type="term" value="F:NAD binding"/>
    <property type="evidence" value="ECO:0007669"/>
    <property type="project" value="InterPro"/>
</dbReference>
<name>A0A7T1AJV6_ATRLM</name>
<dbReference type="PANTHER" id="PTHR38015:SF1">
    <property type="entry name" value="OPINE DEHYDROGENASE DOMAIN-CONTAINING PROTEIN"/>
    <property type="match status" value="1"/>
</dbReference>
<evidence type="ECO:0000259" key="3">
    <source>
        <dbReference type="Pfam" id="PF02317"/>
    </source>
</evidence>
<dbReference type="Gene3D" id="3.40.50.720">
    <property type="entry name" value="NAD(P)-binding Rossmann-like Domain"/>
    <property type="match status" value="1"/>
</dbReference>
<sequence length="369" mass="40510">MSVIDATHFAVLGAGHGGQALAGYLSLKGFKVNLYNRSSDRLNSLRLMGGVQVEGEIQGFAPLNVVTSNIEEAIKDAEIIMVVVPATGQRFMAENLVPFLKDGQIIVLNPGRTGGALEFRQIFKERNVTVEVIISEAQTFLFASRISGPAQVKIFRIKNSIPVAAIPAYKTVEVVTALRKALPQFVPEDNVLKTSFNNIGAIFHPTLTILNAARIENTHGEFDYYIDGITPSVALILEAVDSERVKVAEALGIRAITAREWLYSAYDAYGRNLYEAIQNNPGYRGIRAPYTIFTRYITEDVPMSLVPISSFGKMLQIPTPTIDCMIQLANILHNKDYFVEGRTVEKLGLAGLSVKEIREMVVVEANSSS</sequence>